<comment type="caution">
    <text evidence="9">The sequence shown here is derived from an EMBL/GenBank/DDBJ whole genome shotgun (WGS) entry which is preliminary data.</text>
</comment>
<dbReference type="PROSITE" id="PS51462">
    <property type="entry name" value="NUDIX"/>
    <property type="match status" value="1"/>
</dbReference>
<comment type="cofactor">
    <cofactor evidence="2">
        <name>Mg(2+)</name>
        <dbReference type="ChEBI" id="CHEBI:18420"/>
    </cofactor>
</comment>
<dbReference type="GO" id="GO:0000287">
    <property type="term" value="F:magnesium ion binding"/>
    <property type="evidence" value="ECO:0007669"/>
    <property type="project" value="InterPro"/>
</dbReference>
<sequence length="228" mass="23773">MTVANSVPAWLRPLAEAAQQVRSGELSRFAPPDDGSARPCAVLLLFGESDGEPDVLLTERAAGLRRHAGQAAFPGGVVDPEDSGPVQAALREGAEETGLDPAGVDVLATAPPLWIPVTNYAVTPVLGWWRVPTEVRVVDEAEVAAVHRVPLAQLLDPANRLSVRHPSGSVGPAFRVPGLLVWGFTAGVLSNLFDAAGVAEPWDRSLVEALPGAGPGDREGRGVTCFCG</sequence>
<dbReference type="Pfam" id="PF00293">
    <property type="entry name" value="NUDIX"/>
    <property type="match status" value="1"/>
</dbReference>
<dbReference type="RefSeq" id="WP_106536613.1">
    <property type="nucleotide sequence ID" value="NZ_ML142899.1"/>
</dbReference>
<dbReference type="GO" id="GO:0010945">
    <property type="term" value="F:coenzyme A diphosphatase activity"/>
    <property type="evidence" value="ECO:0007669"/>
    <property type="project" value="InterPro"/>
</dbReference>
<accession>A0A2P8E7C2</accession>
<keyword evidence="5" id="KW-0378">Hydrolase</keyword>
<dbReference type="GO" id="GO:0030145">
    <property type="term" value="F:manganese ion binding"/>
    <property type="evidence" value="ECO:0007669"/>
    <property type="project" value="InterPro"/>
</dbReference>
<dbReference type="GO" id="GO:0009132">
    <property type="term" value="P:nucleoside diphosphate metabolic process"/>
    <property type="evidence" value="ECO:0007669"/>
    <property type="project" value="InterPro"/>
</dbReference>
<evidence type="ECO:0000256" key="1">
    <source>
        <dbReference type="ARBA" id="ARBA00001936"/>
    </source>
</evidence>
<evidence type="ECO:0000259" key="8">
    <source>
        <dbReference type="PROSITE" id="PS51462"/>
    </source>
</evidence>
<name>A0A2P8E7C2_9ACTN</name>
<dbReference type="InterPro" id="IPR000059">
    <property type="entry name" value="NUDIX_hydrolase_NudL_CS"/>
</dbReference>
<reference evidence="9 10" key="1">
    <citation type="submission" date="2018-03" db="EMBL/GenBank/DDBJ databases">
        <title>Genomic Encyclopedia of Archaeal and Bacterial Type Strains, Phase II (KMG-II): from individual species to whole genera.</title>
        <authorList>
            <person name="Goeker M."/>
        </authorList>
    </citation>
    <scope>NUCLEOTIDE SEQUENCE [LARGE SCALE GENOMIC DNA]</scope>
    <source>
        <strain evidence="9 10">DSM 45211</strain>
    </source>
</reference>
<dbReference type="InterPro" id="IPR000086">
    <property type="entry name" value="NUDIX_hydrolase_dom"/>
</dbReference>
<gene>
    <name evidence="9" type="ORF">CLV30_104243</name>
</gene>
<dbReference type="SUPFAM" id="SSF55811">
    <property type="entry name" value="Nudix"/>
    <property type="match status" value="1"/>
</dbReference>
<comment type="similarity">
    <text evidence="3">Belongs to the Nudix hydrolase family. PCD1 subfamily.</text>
</comment>
<dbReference type="PANTHER" id="PTHR12992">
    <property type="entry name" value="NUDIX HYDROLASE"/>
    <property type="match status" value="1"/>
</dbReference>
<evidence type="ECO:0000256" key="5">
    <source>
        <dbReference type="ARBA" id="ARBA00022801"/>
    </source>
</evidence>
<dbReference type="EMBL" id="PYGE01000004">
    <property type="protein sequence ID" value="PSL05373.1"/>
    <property type="molecule type" value="Genomic_DNA"/>
</dbReference>
<keyword evidence="7" id="KW-0464">Manganese</keyword>
<protein>
    <submittedName>
        <fullName evidence="9">NUDIX domain-containing protein</fullName>
    </submittedName>
</protein>
<keyword evidence="10" id="KW-1185">Reference proteome</keyword>
<dbReference type="Proteomes" id="UP000243528">
    <property type="component" value="Unassembled WGS sequence"/>
</dbReference>
<evidence type="ECO:0000256" key="7">
    <source>
        <dbReference type="ARBA" id="ARBA00023211"/>
    </source>
</evidence>
<dbReference type="PROSITE" id="PS01293">
    <property type="entry name" value="NUDIX_COA"/>
    <property type="match status" value="1"/>
</dbReference>
<comment type="cofactor">
    <cofactor evidence="1">
        <name>Mn(2+)</name>
        <dbReference type="ChEBI" id="CHEBI:29035"/>
    </cofactor>
</comment>
<evidence type="ECO:0000313" key="9">
    <source>
        <dbReference type="EMBL" id="PSL05373.1"/>
    </source>
</evidence>
<dbReference type="PANTHER" id="PTHR12992:SF11">
    <property type="entry name" value="MITOCHONDRIAL COENZYME A DIPHOSPHATASE NUDT8"/>
    <property type="match status" value="1"/>
</dbReference>
<dbReference type="CDD" id="cd03426">
    <property type="entry name" value="NUDIX_CoAse_Nudt7"/>
    <property type="match status" value="1"/>
</dbReference>
<evidence type="ECO:0000256" key="6">
    <source>
        <dbReference type="ARBA" id="ARBA00022842"/>
    </source>
</evidence>
<organism evidence="9 10">
    <name type="scientific">Haloactinopolyspora alba</name>
    <dbReference type="NCBI Taxonomy" id="648780"/>
    <lineage>
        <taxon>Bacteria</taxon>
        <taxon>Bacillati</taxon>
        <taxon>Actinomycetota</taxon>
        <taxon>Actinomycetes</taxon>
        <taxon>Jiangellales</taxon>
        <taxon>Jiangellaceae</taxon>
        <taxon>Haloactinopolyspora</taxon>
    </lineage>
</organism>
<evidence type="ECO:0000256" key="2">
    <source>
        <dbReference type="ARBA" id="ARBA00001946"/>
    </source>
</evidence>
<proteinExistence type="inferred from homology"/>
<dbReference type="OrthoDB" id="9802805at2"/>
<feature type="domain" description="Nudix hydrolase" evidence="8">
    <location>
        <begin position="36"/>
        <end position="176"/>
    </location>
</feature>
<evidence type="ECO:0000256" key="3">
    <source>
        <dbReference type="ARBA" id="ARBA00006506"/>
    </source>
</evidence>
<dbReference type="InterPro" id="IPR015797">
    <property type="entry name" value="NUDIX_hydrolase-like_dom_sf"/>
</dbReference>
<dbReference type="Gene3D" id="3.90.79.10">
    <property type="entry name" value="Nucleoside Triphosphate Pyrophosphohydrolase"/>
    <property type="match status" value="1"/>
</dbReference>
<evidence type="ECO:0000256" key="4">
    <source>
        <dbReference type="ARBA" id="ARBA00022723"/>
    </source>
</evidence>
<dbReference type="InterPro" id="IPR045121">
    <property type="entry name" value="CoAse"/>
</dbReference>
<evidence type="ECO:0000313" key="10">
    <source>
        <dbReference type="Proteomes" id="UP000243528"/>
    </source>
</evidence>
<keyword evidence="6" id="KW-0460">Magnesium</keyword>
<keyword evidence="4" id="KW-0479">Metal-binding</keyword>
<dbReference type="AlphaFoldDB" id="A0A2P8E7C2"/>